<gene>
    <name evidence="3" type="ORF">TeGR_g9435</name>
</gene>
<reference evidence="3 4" key="1">
    <citation type="journal article" date="2023" name="Commun. Biol.">
        <title>Genome analysis of Parmales, the sister group of diatoms, reveals the evolutionary specialization of diatoms from phago-mixotrophs to photoautotrophs.</title>
        <authorList>
            <person name="Ban H."/>
            <person name="Sato S."/>
            <person name="Yoshikawa S."/>
            <person name="Yamada K."/>
            <person name="Nakamura Y."/>
            <person name="Ichinomiya M."/>
            <person name="Sato N."/>
            <person name="Blanc-Mathieu R."/>
            <person name="Endo H."/>
            <person name="Kuwata A."/>
            <person name="Ogata H."/>
        </authorList>
    </citation>
    <scope>NUCLEOTIDE SEQUENCE [LARGE SCALE GENOMIC DNA]</scope>
</reference>
<name>A0ABQ6MNH5_9STRA</name>
<evidence type="ECO:0008006" key="5">
    <source>
        <dbReference type="Google" id="ProtNLM"/>
    </source>
</evidence>
<feature type="transmembrane region" description="Helical" evidence="2">
    <location>
        <begin position="20"/>
        <end position="38"/>
    </location>
</feature>
<keyword evidence="2" id="KW-0472">Membrane</keyword>
<keyword evidence="2" id="KW-1133">Transmembrane helix</keyword>
<evidence type="ECO:0000256" key="2">
    <source>
        <dbReference type="SAM" id="Phobius"/>
    </source>
</evidence>
<keyword evidence="2" id="KW-0812">Transmembrane</keyword>
<feature type="transmembrane region" description="Helical" evidence="2">
    <location>
        <begin position="80"/>
        <end position="105"/>
    </location>
</feature>
<dbReference type="EMBL" id="BRYB01001620">
    <property type="protein sequence ID" value="GMI29805.1"/>
    <property type="molecule type" value="Genomic_DNA"/>
</dbReference>
<accession>A0ABQ6MNH5</accession>
<feature type="region of interest" description="Disordered" evidence="1">
    <location>
        <begin position="167"/>
        <end position="191"/>
    </location>
</feature>
<feature type="transmembrane region" description="Helical" evidence="2">
    <location>
        <begin position="226"/>
        <end position="249"/>
    </location>
</feature>
<proteinExistence type="predicted"/>
<protein>
    <recommendedName>
        <fullName evidence="5">Odorant receptor</fullName>
    </recommendedName>
</protein>
<sequence length="372" mass="41430">MCFFYLFYIANVARQRGTISLVFQAGLYVIFFSFIATLRHGRSHSAFDNLLRIYARTQTLLEKGGRDDLRKKAENEAKKCVRTSLVVSPLIVLAVSVPLFWFHIFPASNRASFLEPLVGNICFFSVHYPLCANALCWQLICRLHAIEIELYYDELSAAFEGLAEATRTDDTTKGGGGAEEGGGRGGEGKGLSGKEWFDTTWIMEMTSKFVDICKTLNVTTEQNARIIAFAVALQMASAGLIGLSMLIQLITTEKIVMVVLLIFFSLTGLSHAIKTNNELRRLRVLCWSCYGELVSHSLLHKERDAEEGRALAYQQVVNKAQHLLNMVQTSREGIKFGDLEVSNDLVKKIASVTFSATVVILRTGDLSAFKDE</sequence>
<feature type="transmembrane region" description="Helical" evidence="2">
    <location>
        <begin position="255"/>
        <end position="273"/>
    </location>
</feature>
<dbReference type="Proteomes" id="UP001165060">
    <property type="component" value="Unassembled WGS sequence"/>
</dbReference>
<evidence type="ECO:0000313" key="4">
    <source>
        <dbReference type="Proteomes" id="UP001165060"/>
    </source>
</evidence>
<evidence type="ECO:0000313" key="3">
    <source>
        <dbReference type="EMBL" id="GMI29805.1"/>
    </source>
</evidence>
<comment type="caution">
    <text evidence="3">The sequence shown here is derived from an EMBL/GenBank/DDBJ whole genome shotgun (WGS) entry which is preliminary data.</text>
</comment>
<organism evidence="3 4">
    <name type="scientific">Tetraparma gracilis</name>
    <dbReference type="NCBI Taxonomy" id="2962635"/>
    <lineage>
        <taxon>Eukaryota</taxon>
        <taxon>Sar</taxon>
        <taxon>Stramenopiles</taxon>
        <taxon>Ochrophyta</taxon>
        <taxon>Bolidophyceae</taxon>
        <taxon>Parmales</taxon>
        <taxon>Triparmaceae</taxon>
        <taxon>Tetraparma</taxon>
    </lineage>
</organism>
<feature type="transmembrane region" description="Helical" evidence="2">
    <location>
        <begin position="117"/>
        <end position="140"/>
    </location>
</feature>
<evidence type="ECO:0000256" key="1">
    <source>
        <dbReference type="SAM" id="MobiDB-lite"/>
    </source>
</evidence>
<feature type="compositionally biased region" description="Gly residues" evidence="1">
    <location>
        <begin position="173"/>
        <end position="191"/>
    </location>
</feature>
<keyword evidence="4" id="KW-1185">Reference proteome</keyword>